<proteinExistence type="predicted"/>
<keyword evidence="3" id="KW-1185">Reference proteome</keyword>
<dbReference type="EMBL" id="JBHTCG010000034">
    <property type="protein sequence ID" value="MFC7387153.1"/>
    <property type="molecule type" value="Genomic_DNA"/>
</dbReference>
<accession>A0ABW2PD75</accession>
<gene>
    <name evidence="2" type="ORF">ACFQSB_33440</name>
</gene>
<reference evidence="3" key="1">
    <citation type="journal article" date="2019" name="Int. J. Syst. Evol. Microbiol.">
        <title>The Global Catalogue of Microorganisms (GCM) 10K type strain sequencing project: providing services to taxonomists for standard genome sequencing and annotation.</title>
        <authorList>
            <consortium name="The Broad Institute Genomics Platform"/>
            <consortium name="The Broad Institute Genome Sequencing Center for Infectious Disease"/>
            <person name="Wu L."/>
            <person name="Ma J."/>
        </authorList>
    </citation>
    <scope>NUCLEOTIDE SEQUENCE [LARGE SCALE GENOMIC DNA]</scope>
    <source>
        <strain evidence="3">CECT 7649</strain>
    </source>
</reference>
<name>A0ABW2PD75_9ACTN</name>
<evidence type="ECO:0000313" key="2">
    <source>
        <dbReference type="EMBL" id="MFC7387153.1"/>
    </source>
</evidence>
<organism evidence="2 3">
    <name type="scientific">Sphaerisporangium rhizosphaerae</name>
    <dbReference type="NCBI Taxonomy" id="2269375"/>
    <lineage>
        <taxon>Bacteria</taxon>
        <taxon>Bacillati</taxon>
        <taxon>Actinomycetota</taxon>
        <taxon>Actinomycetes</taxon>
        <taxon>Streptosporangiales</taxon>
        <taxon>Streptosporangiaceae</taxon>
        <taxon>Sphaerisporangium</taxon>
    </lineage>
</organism>
<dbReference type="RefSeq" id="WP_380830826.1">
    <property type="nucleotide sequence ID" value="NZ_JBHTCG010000034.1"/>
</dbReference>
<sequence length="82" mass="8424">MPSDPAATAAAARSAMVWTARVPRGRTIGAPSGQGRAGGGLGPPRPRHLDVAPHGSTVLRGRNSGLPAIANLSDDHYVIRFC</sequence>
<evidence type="ECO:0000313" key="3">
    <source>
        <dbReference type="Proteomes" id="UP001596496"/>
    </source>
</evidence>
<protein>
    <submittedName>
        <fullName evidence="2">Uncharacterized protein</fullName>
    </submittedName>
</protein>
<evidence type="ECO:0000256" key="1">
    <source>
        <dbReference type="SAM" id="MobiDB-lite"/>
    </source>
</evidence>
<comment type="caution">
    <text evidence="2">The sequence shown here is derived from an EMBL/GenBank/DDBJ whole genome shotgun (WGS) entry which is preliminary data.</text>
</comment>
<feature type="region of interest" description="Disordered" evidence="1">
    <location>
        <begin position="25"/>
        <end position="50"/>
    </location>
</feature>
<dbReference type="Proteomes" id="UP001596496">
    <property type="component" value="Unassembled WGS sequence"/>
</dbReference>